<organism evidence="1 2">
    <name type="scientific">Bradyrhizobium quebecense</name>
    <dbReference type="NCBI Taxonomy" id="2748629"/>
    <lineage>
        <taxon>Bacteria</taxon>
        <taxon>Pseudomonadati</taxon>
        <taxon>Pseudomonadota</taxon>
        <taxon>Alphaproteobacteria</taxon>
        <taxon>Hyphomicrobiales</taxon>
        <taxon>Nitrobacteraceae</taxon>
        <taxon>Bradyrhizobium</taxon>
    </lineage>
</organism>
<dbReference type="EMBL" id="CP088282">
    <property type="protein sequence ID" value="UGY01877.1"/>
    <property type="molecule type" value="Genomic_DNA"/>
</dbReference>
<evidence type="ECO:0000313" key="1">
    <source>
        <dbReference type="EMBL" id="UGY01877.1"/>
    </source>
</evidence>
<reference evidence="1 2" key="1">
    <citation type="journal article" date="2021" name="Int. J. Syst. Evol. Microbiol.">
        <title>Bradyrhizobium septentrionale sp. nov. (sv. septentrionale) and Bradyrhizobium quebecense sp. nov. (sv. septentrionale) associated with legumes native to Canada possess rearranged symbiosis genes and numerous insertion sequences.</title>
        <authorList>
            <person name="Bromfield E.S.P."/>
            <person name="Cloutier S."/>
        </authorList>
    </citation>
    <scope>NUCLEOTIDE SEQUENCE [LARGE SCALE GENOMIC DNA]</scope>
    <source>
        <strain evidence="1 2">12S5</strain>
    </source>
</reference>
<name>A0ACD3V6R3_9BRAD</name>
<protein>
    <submittedName>
        <fullName evidence="1">Transglutaminase-like cysteine peptidase</fullName>
    </submittedName>
</protein>
<accession>A0ACD3V6R3</accession>
<dbReference type="Proteomes" id="UP000692816">
    <property type="component" value="Chromosome"/>
</dbReference>
<keyword evidence="2" id="KW-1185">Reference proteome</keyword>
<evidence type="ECO:0000313" key="2">
    <source>
        <dbReference type="Proteomes" id="UP000692816"/>
    </source>
</evidence>
<sequence>MYNVKRVMALLLAVIALGTSAQHTQAGMIGFPLPLRGVVEKIRFSEPTLAPMAYTMFCMRYADECRQKPRARMVFRGGATRLTKQRIAELIEVNASVNRSIAPQRNARGLAGEEWLINPARGDCNDYAVSKRHELLARGWPMRDLLLSEVVTSWGEHHLVLVVRADGGDIVLDNLNAQIRSWSQARYRWVRMQTPANPDHWAAVAQAGA</sequence>
<proteinExistence type="predicted"/>
<gene>
    <name evidence="1" type="ORF">J4P68_0032970</name>
</gene>